<evidence type="ECO:0000313" key="3">
    <source>
        <dbReference type="Proteomes" id="UP001417504"/>
    </source>
</evidence>
<protein>
    <submittedName>
        <fullName evidence="2">Uncharacterized protein</fullName>
    </submittedName>
</protein>
<sequence>MQSIEIRHRFPSERLRMNVEVTGLQEPEVRGMDAAQFYTIITGLTTLNVAFMAASLALALKGVAKAILVLGVVGFMLTLFLMALYHFRESNKAVKNLFPWVLSIAVCLAMVSVVLTALKIFDAID</sequence>
<keyword evidence="1" id="KW-0472">Membrane</keyword>
<organism evidence="2 3">
    <name type="scientific">Stephania japonica</name>
    <dbReference type="NCBI Taxonomy" id="461633"/>
    <lineage>
        <taxon>Eukaryota</taxon>
        <taxon>Viridiplantae</taxon>
        <taxon>Streptophyta</taxon>
        <taxon>Embryophyta</taxon>
        <taxon>Tracheophyta</taxon>
        <taxon>Spermatophyta</taxon>
        <taxon>Magnoliopsida</taxon>
        <taxon>Ranunculales</taxon>
        <taxon>Menispermaceae</taxon>
        <taxon>Menispermoideae</taxon>
        <taxon>Cissampelideae</taxon>
        <taxon>Stephania</taxon>
    </lineage>
</organism>
<evidence type="ECO:0000256" key="1">
    <source>
        <dbReference type="SAM" id="Phobius"/>
    </source>
</evidence>
<accession>A0AAP0IKS2</accession>
<evidence type="ECO:0000313" key="2">
    <source>
        <dbReference type="EMBL" id="KAK9117329.1"/>
    </source>
</evidence>
<comment type="caution">
    <text evidence="2">The sequence shown here is derived from an EMBL/GenBank/DDBJ whole genome shotgun (WGS) entry which is preliminary data.</text>
</comment>
<gene>
    <name evidence="2" type="ORF">Sjap_016276</name>
</gene>
<proteinExistence type="predicted"/>
<keyword evidence="3" id="KW-1185">Reference proteome</keyword>
<feature type="transmembrane region" description="Helical" evidence="1">
    <location>
        <begin position="37"/>
        <end position="60"/>
    </location>
</feature>
<dbReference type="EMBL" id="JBBNAE010000006">
    <property type="protein sequence ID" value="KAK9117329.1"/>
    <property type="molecule type" value="Genomic_DNA"/>
</dbReference>
<reference evidence="2 3" key="1">
    <citation type="submission" date="2024-01" db="EMBL/GenBank/DDBJ databases">
        <title>Genome assemblies of Stephania.</title>
        <authorList>
            <person name="Yang L."/>
        </authorList>
    </citation>
    <scope>NUCLEOTIDE SEQUENCE [LARGE SCALE GENOMIC DNA]</scope>
    <source>
        <strain evidence="2">QJT</strain>
        <tissue evidence="2">Leaf</tissue>
    </source>
</reference>
<name>A0AAP0IKS2_9MAGN</name>
<dbReference type="Proteomes" id="UP001417504">
    <property type="component" value="Unassembled WGS sequence"/>
</dbReference>
<keyword evidence="1" id="KW-1133">Transmembrane helix</keyword>
<dbReference type="AlphaFoldDB" id="A0AAP0IKS2"/>
<feature type="transmembrane region" description="Helical" evidence="1">
    <location>
        <begin position="66"/>
        <end position="85"/>
    </location>
</feature>
<feature type="transmembrane region" description="Helical" evidence="1">
    <location>
        <begin position="97"/>
        <end position="121"/>
    </location>
</feature>
<keyword evidence="1" id="KW-0812">Transmembrane</keyword>